<gene>
    <name evidence="5" type="ORF">EVOR1521_LOCUS10177</name>
</gene>
<feature type="transmembrane region" description="Helical" evidence="3">
    <location>
        <begin position="445"/>
        <end position="468"/>
    </location>
</feature>
<proteinExistence type="predicted"/>
<keyword evidence="3" id="KW-0472">Membrane</keyword>
<name>A0AA36I9Y3_9DINO</name>
<dbReference type="PANTHER" id="PTHR23302">
    <property type="entry name" value="TRANSMEMBRANE CHANNEL-RELATED"/>
    <property type="match status" value="1"/>
</dbReference>
<feature type="transmembrane region" description="Helical" evidence="3">
    <location>
        <begin position="870"/>
        <end position="890"/>
    </location>
</feature>
<sequence length="1165" mass="130107">MEQKSFEEVKSCWGEDDEELNFLEEAQARREGDRSKELLKELQRCQFVVMRRMVIVSQVAVLTLASSGNVGLRVAQELCHVTGWAQMKSTTNFGPQDHQSGIAMGMSQDCSSGDKGETAKGGAKGSGRKRSKGKKGDSEPSQEDLAAALGVDQFEEPDTECPWCQVEYTDDSNFCGSCGKPRKALNCYNCESHYLKGTRFCHSCGLPRQGMPNGNLQAQNGAFTAGGHKPLGPAPFLGPDSSPSARTIGPDPIYQDQLLKEISELEMQEYTQDGEEGLPMRDMCRSVEMALDEPYNALVHRLRGRLVDFRGRCDFAASEKQRWRGERIQLREQCQELQTQIEEEKDKALQKITHQANHSLSVSRGARAGRQSVRLAGGVGGHGLELMEASEQDAGAIDMATNMILRSRLGGFVVSVVYAMIPLQSDVQTISSQFGSGCGTFFKFYSYLLLLALFAALAFGPLLVMQTVEQWDSFNLRMCGTLPCSLFIGSFYRSAGTQPEQWQSAVDLRKSSNGSLAVVQDIGQEAFDTQFAACPMVRYVRDCRTFAVFAGIWDNSSGLSPYEVFTSSWRSLPGTQNQDWVIYSRFADMVQAEEPWPRCSVNSSAANQGFPGSCVPSGFQLSGRWFGTTSFDGTVPLHGFQLETFNASRCLAQSHADIRNMAGGISVSFANSGKELMLAFWYVFGNLVSIIFAVLFVLGWWQMTEAKYNFEQFSEKLEPLRWSSLTLGIWNFGLTTDSDRTLWAQNVASQLRLLYAEEKEQEKVKSRTAIDQNVLIFKRCLGFAVNLAIIVGLWISIWICTRDRDYLVELLGGFFQDCCSAAGVGQWLGYNLAPLMVTGAGVVLPPVVEILTQLESWPHYLHPRLNIYRFFLGQILTAGLYLAISLELLYDLPLWTGQDLVLQPLVEPCGYYPCKADHAGAEVLALAVTEYGMMLLKPFVKLALAGLRHGVKYLLGVRGGFLWPEFQIQDDAVNVIYFSALLWSCLSTVPYMAVIGPLLLYIHFKWLRFSLRYLTRRPFLTDTTGLLVTLQRVTCINFVVLGLLVMGQLIITVPYEPHCGPVDGFQAAGQMIWQLELPLKAAWASAYDWTLQNRGSIVAVMLSLMLVLWMWHQVSLQTNRSVLEQMSGVANRHVASLSRELWRMERRNDLLKRRLEWLEGKAAED</sequence>
<dbReference type="InterPro" id="IPR025874">
    <property type="entry name" value="DZR"/>
</dbReference>
<dbReference type="PANTHER" id="PTHR23302:SF24">
    <property type="entry name" value="TMC DOMAIN-CONTAINING PROTEIN"/>
    <property type="match status" value="1"/>
</dbReference>
<dbReference type="GO" id="GO:0008381">
    <property type="term" value="F:mechanosensitive monoatomic ion channel activity"/>
    <property type="evidence" value="ECO:0007669"/>
    <property type="project" value="TreeGrafter"/>
</dbReference>
<keyword evidence="3" id="KW-1133">Transmembrane helix</keyword>
<organism evidence="5 6">
    <name type="scientific">Effrenium voratum</name>
    <dbReference type="NCBI Taxonomy" id="2562239"/>
    <lineage>
        <taxon>Eukaryota</taxon>
        <taxon>Sar</taxon>
        <taxon>Alveolata</taxon>
        <taxon>Dinophyceae</taxon>
        <taxon>Suessiales</taxon>
        <taxon>Symbiodiniaceae</taxon>
        <taxon>Effrenium</taxon>
    </lineage>
</organism>
<evidence type="ECO:0000256" key="2">
    <source>
        <dbReference type="SAM" id="MobiDB-lite"/>
    </source>
</evidence>
<comment type="caution">
    <text evidence="5">The sequence shown here is derived from an EMBL/GenBank/DDBJ whole genome shotgun (WGS) entry which is preliminary data.</text>
</comment>
<feature type="transmembrane region" description="Helical" evidence="3">
    <location>
        <begin position="1025"/>
        <end position="1051"/>
    </location>
</feature>
<reference evidence="5" key="1">
    <citation type="submission" date="2023-08" db="EMBL/GenBank/DDBJ databases">
        <authorList>
            <person name="Chen Y."/>
            <person name="Shah S."/>
            <person name="Dougan E. K."/>
            <person name="Thang M."/>
            <person name="Chan C."/>
        </authorList>
    </citation>
    <scope>NUCLEOTIDE SEQUENCE</scope>
</reference>
<feature type="transmembrane region" description="Helical" evidence="3">
    <location>
        <begin position="679"/>
        <end position="701"/>
    </location>
</feature>
<keyword evidence="6" id="KW-1185">Reference proteome</keyword>
<accession>A0AA36I9Y3</accession>
<feature type="transmembrane region" description="Helical" evidence="3">
    <location>
        <begin position="781"/>
        <end position="800"/>
    </location>
</feature>
<dbReference type="Pfam" id="PF12773">
    <property type="entry name" value="DZR"/>
    <property type="match status" value="1"/>
</dbReference>
<dbReference type="Proteomes" id="UP001178507">
    <property type="component" value="Unassembled WGS sequence"/>
</dbReference>
<feature type="region of interest" description="Disordered" evidence="2">
    <location>
        <begin position="92"/>
        <end position="143"/>
    </location>
</feature>
<feature type="transmembrane region" description="Helical" evidence="3">
    <location>
        <begin position="980"/>
        <end position="1004"/>
    </location>
</feature>
<protein>
    <recommendedName>
        <fullName evidence="4">DZANK-type domain-containing protein</fullName>
    </recommendedName>
</protein>
<dbReference type="InterPro" id="IPR038900">
    <property type="entry name" value="TMC"/>
</dbReference>
<evidence type="ECO:0000256" key="1">
    <source>
        <dbReference type="SAM" id="Coils"/>
    </source>
</evidence>
<evidence type="ECO:0000313" key="6">
    <source>
        <dbReference type="Proteomes" id="UP001178507"/>
    </source>
</evidence>
<evidence type="ECO:0000313" key="5">
    <source>
        <dbReference type="EMBL" id="CAJ1382928.1"/>
    </source>
</evidence>
<evidence type="ECO:0000259" key="4">
    <source>
        <dbReference type="Pfam" id="PF12773"/>
    </source>
</evidence>
<keyword evidence="1" id="KW-0175">Coiled coil</keyword>
<dbReference type="GO" id="GO:0005886">
    <property type="term" value="C:plasma membrane"/>
    <property type="evidence" value="ECO:0007669"/>
    <property type="project" value="InterPro"/>
</dbReference>
<feature type="transmembrane region" description="Helical" evidence="3">
    <location>
        <begin position="1095"/>
        <end position="1111"/>
    </location>
</feature>
<keyword evidence="3" id="KW-0812">Transmembrane</keyword>
<feature type="transmembrane region" description="Helical" evidence="3">
    <location>
        <begin position="409"/>
        <end position="425"/>
    </location>
</feature>
<feature type="domain" description="DZANK-type" evidence="4">
    <location>
        <begin position="161"/>
        <end position="205"/>
    </location>
</feature>
<dbReference type="EMBL" id="CAUJNA010000957">
    <property type="protein sequence ID" value="CAJ1382928.1"/>
    <property type="molecule type" value="Genomic_DNA"/>
</dbReference>
<feature type="coiled-coil region" evidence="1">
    <location>
        <begin position="320"/>
        <end position="351"/>
    </location>
</feature>
<dbReference type="AlphaFoldDB" id="A0AA36I9Y3"/>
<feature type="region of interest" description="Disordered" evidence="2">
    <location>
        <begin position="222"/>
        <end position="251"/>
    </location>
</feature>
<evidence type="ECO:0000256" key="3">
    <source>
        <dbReference type="SAM" id="Phobius"/>
    </source>
</evidence>